<dbReference type="Gene3D" id="3.90.25.10">
    <property type="entry name" value="UDP-galactose 4-epimerase, domain 1"/>
    <property type="match status" value="1"/>
</dbReference>
<dbReference type="Gene3D" id="3.40.50.720">
    <property type="entry name" value="NAD(P)-binding Rossmann-like Domain"/>
    <property type="match status" value="1"/>
</dbReference>
<dbReference type="RefSeq" id="WP_184794928.1">
    <property type="nucleotide sequence ID" value="NZ_JACHMY010000001.1"/>
</dbReference>
<gene>
    <name evidence="2" type="ORF">HDA39_001989</name>
</gene>
<protein>
    <submittedName>
        <fullName evidence="2">Uncharacterized protein YbjT (DUF2867 family)</fullName>
    </submittedName>
</protein>
<name>A0A7W9J528_9ACTN</name>
<dbReference type="Pfam" id="PF13460">
    <property type="entry name" value="NAD_binding_10"/>
    <property type="match status" value="1"/>
</dbReference>
<organism evidence="2 3">
    <name type="scientific">Kribbella italica</name>
    <dbReference type="NCBI Taxonomy" id="1540520"/>
    <lineage>
        <taxon>Bacteria</taxon>
        <taxon>Bacillati</taxon>
        <taxon>Actinomycetota</taxon>
        <taxon>Actinomycetes</taxon>
        <taxon>Propionibacteriales</taxon>
        <taxon>Kribbellaceae</taxon>
        <taxon>Kribbella</taxon>
    </lineage>
</organism>
<evidence type="ECO:0000313" key="3">
    <source>
        <dbReference type="Proteomes" id="UP000549971"/>
    </source>
</evidence>
<keyword evidence="3" id="KW-1185">Reference proteome</keyword>
<dbReference type="PANTHER" id="PTHR43162">
    <property type="match status" value="1"/>
</dbReference>
<dbReference type="EMBL" id="JACHMY010000001">
    <property type="protein sequence ID" value="MBB5835255.1"/>
    <property type="molecule type" value="Genomic_DNA"/>
</dbReference>
<accession>A0A7W9J528</accession>
<dbReference type="SUPFAM" id="SSF51735">
    <property type="entry name" value="NAD(P)-binding Rossmann-fold domains"/>
    <property type="match status" value="1"/>
</dbReference>
<evidence type="ECO:0000313" key="2">
    <source>
        <dbReference type="EMBL" id="MBB5835255.1"/>
    </source>
</evidence>
<dbReference type="AlphaFoldDB" id="A0A7W9J528"/>
<dbReference type="InterPro" id="IPR036291">
    <property type="entry name" value="NAD(P)-bd_dom_sf"/>
</dbReference>
<sequence>MKVLVTGATGNIGREVVRLLSSAGVDVRAMSRTPDAARALLGSATGGAARVEVVRGDFGEPESWAAALSGVDRAYVFPFAYVAGAGAGFVAEAVRHGVSRFVVHSAAAAGFAPVASPVDALQAHLEEERAAHRAVEVAVEATGAEWTHVRPGLLAVNSLGWAPAIKAKEAVRAPYGEAGYPWVHEVDVAEIAVQALVTDELVGRACTITGPARVSQVEQVRAIGAALGRDVAFEELTPEQAKEQWRLEGCPEEYLAWRLAVLADALDGCGALPPTEDFERITGRVPRSFAQWAVDHQADFR</sequence>
<evidence type="ECO:0000259" key="1">
    <source>
        <dbReference type="Pfam" id="PF13460"/>
    </source>
</evidence>
<dbReference type="InterPro" id="IPR051604">
    <property type="entry name" value="Ergot_Alk_Oxidoreductase"/>
</dbReference>
<comment type="caution">
    <text evidence="2">The sequence shown here is derived from an EMBL/GenBank/DDBJ whole genome shotgun (WGS) entry which is preliminary data.</text>
</comment>
<feature type="domain" description="NAD(P)-binding" evidence="1">
    <location>
        <begin position="7"/>
        <end position="196"/>
    </location>
</feature>
<reference evidence="2 3" key="1">
    <citation type="submission" date="2020-08" db="EMBL/GenBank/DDBJ databases">
        <title>Sequencing the genomes of 1000 actinobacteria strains.</title>
        <authorList>
            <person name="Klenk H.-P."/>
        </authorList>
    </citation>
    <scope>NUCLEOTIDE SEQUENCE [LARGE SCALE GENOMIC DNA]</scope>
    <source>
        <strain evidence="2 3">DSM 28967</strain>
    </source>
</reference>
<dbReference type="PANTHER" id="PTHR43162:SF1">
    <property type="entry name" value="PRESTALK A DIFFERENTIATION PROTEIN A"/>
    <property type="match status" value="1"/>
</dbReference>
<dbReference type="Proteomes" id="UP000549971">
    <property type="component" value="Unassembled WGS sequence"/>
</dbReference>
<proteinExistence type="predicted"/>
<dbReference type="InterPro" id="IPR016040">
    <property type="entry name" value="NAD(P)-bd_dom"/>
</dbReference>